<dbReference type="EMBL" id="BMZC01000004">
    <property type="protein sequence ID" value="GGZ60193.1"/>
    <property type="molecule type" value="Genomic_DNA"/>
</dbReference>
<dbReference type="RefSeq" id="WP_007984056.1">
    <property type="nucleotide sequence ID" value="NZ_BMZC01000004.1"/>
</dbReference>
<dbReference type="Proteomes" id="UP000649232">
    <property type="component" value="Unassembled WGS sequence"/>
</dbReference>
<dbReference type="EMBL" id="JAEILT010000033">
    <property type="protein sequence ID" value="MBJ2138343.1"/>
    <property type="molecule type" value="Genomic_DNA"/>
</dbReference>
<evidence type="ECO:0000313" key="4">
    <source>
        <dbReference type="Proteomes" id="UP000622604"/>
    </source>
</evidence>
<dbReference type="AlphaFoldDB" id="A0A8H9M3D6"/>
<evidence type="ECO:0000259" key="1">
    <source>
        <dbReference type="PROSITE" id="PS51186"/>
    </source>
</evidence>
<dbReference type="SUPFAM" id="SSF55729">
    <property type="entry name" value="Acyl-CoA N-acyltransferases (Nat)"/>
    <property type="match status" value="1"/>
</dbReference>
<feature type="domain" description="N-acetyltransferase" evidence="1">
    <location>
        <begin position="7"/>
        <end position="153"/>
    </location>
</feature>
<protein>
    <submittedName>
        <fullName evidence="3">GNAT family N-acetyltransferase</fullName>
    </submittedName>
    <submittedName>
        <fullName evidence="2">N-acetyltransferase GCN5</fullName>
    </submittedName>
</protein>
<reference evidence="3 5" key="3">
    <citation type="submission" date="2020-12" db="EMBL/GenBank/DDBJ databases">
        <title>Draft genome sequences of nine environmental bacterial isolates colonizing plastic.</title>
        <authorList>
            <person name="Borre I."/>
            <person name="Sonnenschein E.C."/>
        </authorList>
    </citation>
    <scope>NUCLEOTIDE SEQUENCE [LARGE SCALE GENOMIC DNA]</scope>
    <source>
        <strain evidence="3 5">IB30</strain>
    </source>
</reference>
<sequence>MQNNLQTIIRKAQVSDIESLVNFNQLMADETEGKQLDSDVLTLGVSNLINDASKGFYLVAEIDEQVVGSLMVTTEWSDWRNSEFWWVQSVYIVPQFRRKGLYSALYNKVRALGDDAGNVCGYRLYVERENLVAQRTYEALDMHESHYLMFESQ</sequence>
<reference evidence="2" key="2">
    <citation type="submission" date="2020-09" db="EMBL/GenBank/DDBJ databases">
        <authorList>
            <person name="Sun Q."/>
            <person name="Kim S."/>
        </authorList>
    </citation>
    <scope>NUCLEOTIDE SEQUENCE</scope>
    <source>
        <strain evidence="2">KCTC 32337</strain>
    </source>
</reference>
<dbReference type="Gene3D" id="3.40.630.30">
    <property type="match status" value="1"/>
</dbReference>
<dbReference type="Pfam" id="PF00583">
    <property type="entry name" value="Acetyltransf_1"/>
    <property type="match status" value="1"/>
</dbReference>
<dbReference type="CDD" id="cd04301">
    <property type="entry name" value="NAT_SF"/>
    <property type="match status" value="1"/>
</dbReference>
<accession>A0A8H9M3D6</accession>
<comment type="caution">
    <text evidence="2">The sequence shown here is derived from an EMBL/GenBank/DDBJ whole genome shotgun (WGS) entry which is preliminary data.</text>
</comment>
<evidence type="ECO:0000313" key="3">
    <source>
        <dbReference type="EMBL" id="MBJ2138343.1"/>
    </source>
</evidence>
<dbReference type="Proteomes" id="UP000622604">
    <property type="component" value="Unassembled WGS sequence"/>
</dbReference>
<proteinExistence type="predicted"/>
<evidence type="ECO:0000313" key="2">
    <source>
        <dbReference type="EMBL" id="GGZ60193.1"/>
    </source>
</evidence>
<organism evidence="2 4">
    <name type="scientific">Paraglaciecola chathamensis</name>
    <dbReference type="NCBI Taxonomy" id="368405"/>
    <lineage>
        <taxon>Bacteria</taxon>
        <taxon>Pseudomonadati</taxon>
        <taxon>Pseudomonadota</taxon>
        <taxon>Gammaproteobacteria</taxon>
        <taxon>Alteromonadales</taxon>
        <taxon>Alteromonadaceae</taxon>
        <taxon>Paraglaciecola</taxon>
    </lineage>
</organism>
<reference evidence="2" key="1">
    <citation type="journal article" date="2014" name="Int. J. Syst. Evol. Microbiol.">
        <title>Complete genome sequence of Corynebacterium casei LMG S-19264T (=DSM 44701T), isolated from a smear-ripened cheese.</title>
        <authorList>
            <consortium name="US DOE Joint Genome Institute (JGI-PGF)"/>
            <person name="Walter F."/>
            <person name="Albersmeier A."/>
            <person name="Kalinowski J."/>
            <person name="Ruckert C."/>
        </authorList>
    </citation>
    <scope>NUCLEOTIDE SEQUENCE</scope>
    <source>
        <strain evidence="2">KCTC 32337</strain>
    </source>
</reference>
<dbReference type="GO" id="GO:0016747">
    <property type="term" value="F:acyltransferase activity, transferring groups other than amino-acyl groups"/>
    <property type="evidence" value="ECO:0007669"/>
    <property type="project" value="InterPro"/>
</dbReference>
<dbReference type="InterPro" id="IPR016181">
    <property type="entry name" value="Acyl_CoA_acyltransferase"/>
</dbReference>
<dbReference type="PROSITE" id="PS51186">
    <property type="entry name" value="GNAT"/>
    <property type="match status" value="1"/>
</dbReference>
<evidence type="ECO:0000313" key="5">
    <source>
        <dbReference type="Proteomes" id="UP000649232"/>
    </source>
</evidence>
<dbReference type="InterPro" id="IPR000182">
    <property type="entry name" value="GNAT_dom"/>
</dbReference>
<gene>
    <name evidence="2" type="ORF">GCM10011274_17850</name>
    <name evidence="3" type="ORF">JEU11_17935</name>
</gene>
<name>A0A8H9M3D6_9ALTE</name>